<evidence type="ECO:0000313" key="3">
    <source>
        <dbReference type="Proteomes" id="UP000240530"/>
    </source>
</evidence>
<sequence length="246" mass="28379">MRNFFYKQWVKREIKRNVYVPFFQGIYNFEKRSIKGVEVLARKKVKGRYLSPAAFLSEIESSELMSEFTQSIIYQSLTLLNNINISNTLDISINVPPSLIEEQSFIQFIQTKVVGCYDADKFNLILELTESSRIANRTIFTKNIKLLQKHGLKFYIDDFGKDYCDFDTYFSDLKIKDIKIDRSIVNGSQNTLQAVINFADTLSADLIAEGVETREKSQELLKLGIKHHQGFLYSKPSVIEKVALSI</sequence>
<reference evidence="2 3" key="1">
    <citation type="submission" date="2018-03" db="EMBL/GenBank/DDBJ databases">
        <title>Whole genome sequencing of Histamine producing bacteria.</title>
        <authorList>
            <person name="Butler K."/>
        </authorList>
    </citation>
    <scope>NUCLEOTIDE SEQUENCE [LARGE SCALE GENOMIC DNA]</scope>
    <source>
        <strain evidence="2 3">Res.4.1</strain>
    </source>
</reference>
<dbReference type="PANTHER" id="PTHR33121">
    <property type="entry name" value="CYCLIC DI-GMP PHOSPHODIESTERASE PDEF"/>
    <property type="match status" value="1"/>
</dbReference>
<evidence type="ECO:0000313" key="2">
    <source>
        <dbReference type="EMBL" id="PSV12968.1"/>
    </source>
</evidence>
<dbReference type="GO" id="GO:0071111">
    <property type="term" value="F:cyclic-guanylate-specific phosphodiesterase activity"/>
    <property type="evidence" value="ECO:0007669"/>
    <property type="project" value="InterPro"/>
</dbReference>
<dbReference type="CDD" id="cd01948">
    <property type="entry name" value="EAL"/>
    <property type="match status" value="1"/>
</dbReference>
<dbReference type="PROSITE" id="PS50883">
    <property type="entry name" value="EAL"/>
    <property type="match status" value="1"/>
</dbReference>
<dbReference type="InterPro" id="IPR050706">
    <property type="entry name" value="Cyclic-di-GMP_PDE-like"/>
</dbReference>
<dbReference type="Gene3D" id="3.20.20.450">
    <property type="entry name" value="EAL domain"/>
    <property type="match status" value="1"/>
</dbReference>
<proteinExistence type="predicted"/>
<dbReference type="InterPro" id="IPR001633">
    <property type="entry name" value="EAL_dom"/>
</dbReference>
<gene>
    <name evidence="2" type="ORF">C0W93_04430</name>
</gene>
<evidence type="ECO:0000259" key="1">
    <source>
        <dbReference type="PROSITE" id="PS50883"/>
    </source>
</evidence>
<dbReference type="PANTHER" id="PTHR33121:SF79">
    <property type="entry name" value="CYCLIC DI-GMP PHOSPHODIESTERASE PDED-RELATED"/>
    <property type="match status" value="1"/>
</dbReference>
<dbReference type="RefSeq" id="WP_107184388.1">
    <property type="nucleotide sequence ID" value="NZ_CP131575.1"/>
</dbReference>
<dbReference type="SMART" id="SM00052">
    <property type="entry name" value="EAL"/>
    <property type="match status" value="1"/>
</dbReference>
<organism evidence="2 3">
    <name type="scientific">Photobacterium leiognathi subsp. mandapamensis</name>
    <name type="common">Photobacterium mandapamensis</name>
    <dbReference type="NCBI Taxonomy" id="48408"/>
    <lineage>
        <taxon>Bacteria</taxon>
        <taxon>Pseudomonadati</taxon>
        <taxon>Pseudomonadota</taxon>
        <taxon>Gammaproteobacteria</taxon>
        <taxon>Vibrionales</taxon>
        <taxon>Vibrionaceae</taxon>
        <taxon>Photobacterium</taxon>
    </lineage>
</organism>
<protein>
    <recommendedName>
        <fullName evidence="1">EAL domain-containing protein</fullName>
    </recommendedName>
</protein>
<accession>A0A2T3KYW5</accession>
<dbReference type="Pfam" id="PF00563">
    <property type="entry name" value="EAL"/>
    <property type="match status" value="1"/>
</dbReference>
<name>A0A2T3KYW5_PHOLD</name>
<dbReference type="SUPFAM" id="SSF141868">
    <property type="entry name" value="EAL domain-like"/>
    <property type="match status" value="1"/>
</dbReference>
<dbReference type="EMBL" id="PYNS01000002">
    <property type="protein sequence ID" value="PSV12968.1"/>
    <property type="molecule type" value="Genomic_DNA"/>
</dbReference>
<feature type="domain" description="EAL" evidence="1">
    <location>
        <begin position="3"/>
        <end position="246"/>
    </location>
</feature>
<dbReference type="InterPro" id="IPR035919">
    <property type="entry name" value="EAL_sf"/>
</dbReference>
<dbReference type="AlphaFoldDB" id="A0A2T3KYW5"/>
<comment type="caution">
    <text evidence="2">The sequence shown here is derived from an EMBL/GenBank/DDBJ whole genome shotgun (WGS) entry which is preliminary data.</text>
</comment>
<dbReference type="Proteomes" id="UP000240530">
    <property type="component" value="Unassembled WGS sequence"/>
</dbReference>